<reference evidence="2 3" key="1">
    <citation type="journal article" date="2019" name="Sci. Rep.">
        <title>Nanopore sequencing improves the draft genome of the human pathogenic amoeba Naegleria fowleri.</title>
        <authorList>
            <person name="Liechti N."/>
            <person name="Schurch N."/>
            <person name="Bruggmann R."/>
            <person name="Wittwer M."/>
        </authorList>
    </citation>
    <scope>NUCLEOTIDE SEQUENCE [LARGE SCALE GENOMIC DNA]</scope>
    <source>
        <strain evidence="2 3">ATCC 30894</strain>
    </source>
</reference>
<dbReference type="Proteomes" id="UP000444721">
    <property type="component" value="Unassembled WGS sequence"/>
</dbReference>
<sequence>MHSRRTLSISITGIVGILTCLVFAGMASWGVYIYSSFHKYTFSTLRCDRISINIDMFCLSDEEKERTTLYTLVQMTSGFLILTMIGVMIAMASMLYTSVQLEVYSPL</sequence>
<feature type="transmembrane region" description="Helical" evidence="1">
    <location>
        <begin position="79"/>
        <end position="99"/>
    </location>
</feature>
<dbReference type="GeneID" id="68117193"/>
<keyword evidence="1" id="KW-0472">Membrane</keyword>
<dbReference type="VEuPathDB" id="AmoebaDB:FDP41_009978"/>
<keyword evidence="1" id="KW-0812">Transmembrane</keyword>
<evidence type="ECO:0000313" key="2">
    <source>
        <dbReference type="EMBL" id="KAF0971755.1"/>
    </source>
</evidence>
<evidence type="ECO:0000256" key="1">
    <source>
        <dbReference type="SAM" id="Phobius"/>
    </source>
</evidence>
<feature type="transmembrane region" description="Helical" evidence="1">
    <location>
        <begin position="7"/>
        <end position="34"/>
    </location>
</feature>
<comment type="caution">
    <text evidence="2">The sequence shown here is derived from an EMBL/GenBank/DDBJ whole genome shotgun (WGS) entry which is preliminary data.</text>
</comment>
<gene>
    <name evidence="2" type="ORF">FDP41_009978</name>
</gene>
<accession>A0A6A5BC87</accession>
<dbReference type="AlphaFoldDB" id="A0A6A5BC87"/>
<dbReference type="EMBL" id="VFQX01000074">
    <property type="protein sequence ID" value="KAF0971755.1"/>
    <property type="molecule type" value="Genomic_DNA"/>
</dbReference>
<keyword evidence="3" id="KW-1185">Reference proteome</keyword>
<evidence type="ECO:0000313" key="3">
    <source>
        <dbReference type="Proteomes" id="UP000444721"/>
    </source>
</evidence>
<proteinExistence type="predicted"/>
<protein>
    <submittedName>
        <fullName evidence="2">Uncharacterized protein</fullName>
    </submittedName>
</protein>
<dbReference type="RefSeq" id="XP_044556471.1">
    <property type="nucleotide sequence ID" value="XM_044713994.1"/>
</dbReference>
<dbReference type="VEuPathDB" id="AmoebaDB:NfTy_081570"/>
<name>A0A6A5BC87_NAEFO</name>
<organism evidence="2 3">
    <name type="scientific">Naegleria fowleri</name>
    <name type="common">Brain eating amoeba</name>
    <dbReference type="NCBI Taxonomy" id="5763"/>
    <lineage>
        <taxon>Eukaryota</taxon>
        <taxon>Discoba</taxon>
        <taxon>Heterolobosea</taxon>
        <taxon>Tetramitia</taxon>
        <taxon>Eutetramitia</taxon>
        <taxon>Vahlkampfiidae</taxon>
        <taxon>Naegleria</taxon>
    </lineage>
</organism>
<keyword evidence="1" id="KW-1133">Transmembrane helix</keyword>
<dbReference type="OrthoDB" id="10447819at2759"/>